<dbReference type="Proteomes" id="UP001171687">
    <property type="component" value="Unassembled WGS sequence"/>
</dbReference>
<keyword evidence="4" id="KW-0460">Magnesium</keyword>
<dbReference type="GO" id="GO:0046872">
    <property type="term" value="F:metal ion binding"/>
    <property type="evidence" value="ECO:0007669"/>
    <property type="project" value="UniProtKB-KW"/>
</dbReference>
<dbReference type="GO" id="GO:0016791">
    <property type="term" value="F:phosphatase activity"/>
    <property type="evidence" value="ECO:0007669"/>
    <property type="project" value="TreeGrafter"/>
</dbReference>
<dbReference type="NCBIfam" id="TIGR01549">
    <property type="entry name" value="HAD-SF-IA-v1"/>
    <property type="match status" value="1"/>
</dbReference>
<protein>
    <submittedName>
        <fullName evidence="5">HAD-IA family hydrolase</fullName>
    </submittedName>
</protein>
<dbReference type="GO" id="GO:0044281">
    <property type="term" value="P:small molecule metabolic process"/>
    <property type="evidence" value="ECO:0007669"/>
    <property type="project" value="UniProtKB-ARBA"/>
</dbReference>
<organism evidence="5 6">
    <name type="scientific">Staphylococcus auricularis</name>
    <dbReference type="NCBI Taxonomy" id="29379"/>
    <lineage>
        <taxon>Bacteria</taxon>
        <taxon>Bacillati</taxon>
        <taxon>Bacillota</taxon>
        <taxon>Bacilli</taxon>
        <taxon>Bacillales</taxon>
        <taxon>Staphylococcaceae</taxon>
        <taxon>Staphylococcus</taxon>
    </lineage>
</organism>
<name>A0AAW7MCI9_9STAP</name>
<comment type="caution">
    <text evidence="5">The sequence shown here is derived from an EMBL/GenBank/DDBJ whole genome shotgun (WGS) entry which is preliminary data.</text>
</comment>
<dbReference type="InterPro" id="IPR036412">
    <property type="entry name" value="HAD-like_sf"/>
</dbReference>
<dbReference type="RefSeq" id="WP_232234375.1">
    <property type="nucleotide sequence ID" value="NZ_AP024589.1"/>
</dbReference>
<evidence type="ECO:0000256" key="3">
    <source>
        <dbReference type="ARBA" id="ARBA00022801"/>
    </source>
</evidence>
<evidence type="ECO:0000256" key="1">
    <source>
        <dbReference type="ARBA" id="ARBA00001946"/>
    </source>
</evidence>
<dbReference type="InterPro" id="IPR006439">
    <property type="entry name" value="HAD-SF_hydro_IA"/>
</dbReference>
<accession>A0AAW7MCI9</accession>
<evidence type="ECO:0000313" key="5">
    <source>
        <dbReference type="EMBL" id="MDN4533003.1"/>
    </source>
</evidence>
<dbReference type="PANTHER" id="PTHR46470:SF2">
    <property type="entry name" value="GLYCERALDEHYDE 3-PHOSPHATE PHOSPHATASE"/>
    <property type="match status" value="1"/>
</dbReference>
<reference evidence="5" key="1">
    <citation type="submission" date="2023-07" db="EMBL/GenBank/DDBJ databases">
        <title>Evaluation of the beneficial properties of pineapple isolates.</title>
        <authorList>
            <person name="Adefiranye O."/>
        </authorList>
    </citation>
    <scope>NUCLEOTIDE SEQUENCE</scope>
    <source>
        <strain evidence="5">PAPLE_T1</strain>
    </source>
</reference>
<dbReference type="Pfam" id="PF00702">
    <property type="entry name" value="Hydrolase"/>
    <property type="match status" value="1"/>
</dbReference>
<dbReference type="EMBL" id="JAUHQC010000009">
    <property type="protein sequence ID" value="MDN4533003.1"/>
    <property type="molecule type" value="Genomic_DNA"/>
</dbReference>
<dbReference type="SUPFAM" id="SSF56784">
    <property type="entry name" value="HAD-like"/>
    <property type="match status" value="1"/>
</dbReference>
<gene>
    <name evidence="5" type="ORF">QYH67_05345</name>
</gene>
<comment type="cofactor">
    <cofactor evidence="1">
        <name>Mg(2+)</name>
        <dbReference type="ChEBI" id="CHEBI:18420"/>
    </cofactor>
</comment>
<dbReference type="InterPro" id="IPR023214">
    <property type="entry name" value="HAD_sf"/>
</dbReference>
<keyword evidence="2" id="KW-0479">Metal-binding</keyword>
<dbReference type="PANTHER" id="PTHR46470">
    <property type="entry name" value="N-ACYLNEURAMINATE-9-PHOSPHATASE"/>
    <property type="match status" value="1"/>
</dbReference>
<dbReference type="Gene3D" id="3.40.50.1000">
    <property type="entry name" value="HAD superfamily/HAD-like"/>
    <property type="match status" value="1"/>
</dbReference>
<evidence type="ECO:0000313" key="6">
    <source>
        <dbReference type="Proteomes" id="UP001171687"/>
    </source>
</evidence>
<dbReference type="GeneID" id="69065059"/>
<evidence type="ECO:0000256" key="4">
    <source>
        <dbReference type="ARBA" id="ARBA00022842"/>
    </source>
</evidence>
<proteinExistence type="predicted"/>
<dbReference type="InterPro" id="IPR051400">
    <property type="entry name" value="HAD-like_hydrolase"/>
</dbReference>
<dbReference type="AlphaFoldDB" id="A0AAW7MCI9"/>
<keyword evidence="3 5" id="KW-0378">Hydrolase</keyword>
<evidence type="ECO:0000256" key="2">
    <source>
        <dbReference type="ARBA" id="ARBA00022723"/>
    </source>
</evidence>
<sequence length="78" mass="8863">MNDLLLALKENVNLAILTNGKDEEQNIKIDNLNVRSLFEENIFISQNIGYEKPDSQAFLNVTSKMHTPPEECLFIGIL</sequence>